<dbReference type="EMBL" id="MU853228">
    <property type="protein sequence ID" value="KAK4124041.1"/>
    <property type="molecule type" value="Genomic_DNA"/>
</dbReference>
<gene>
    <name evidence="1" type="ORF">N657DRAFT_440181</name>
</gene>
<name>A0AAN6Z3M1_9PEZI</name>
<sequence length="146" mass="16162">MVGLFVRDGASYRRCGISRAELEDVRKISSGELGRVLARPGGLGLQALRSRKRRNPIPSALATCSSLASALSAVQTLVMEAIQRIGVKRIHAPSTGCEHGWLEAWLPFIKVDFSFSKHRDQQDRLQQGPSVPGCWKSVCFYLTEKH</sequence>
<evidence type="ECO:0000313" key="2">
    <source>
        <dbReference type="Proteomes" id="UP001302602"/>
    </source>
</evidence>
<reference evidence="1" key="2">
    <citation type="submission" date="2023-05" db="EMBL/GenBank/DDBJ databases">
        <authorList>
            <consortium name="Lawrence Berkeley National Laboratory"/>
            <person name="Steindorff A."/>
            <person name="Hensen N."/>
            <person name="Bonometti L."/>
            <person name="Westerberg I."/>
            <person name="Brannstrom I.O."/>
            <person name="Guillou S."/>
            <person name="Cros-Aarteil S."/>
            <person name="Calhoun S."/>
            <person name="Haridas S."/>
            <person name="Kuo A."/>
            <person name="Mondo S."/>
            <person name="Pangilinan J."/>
            <person name="Riley R."/>
            <person name="Labutti K."/>
            <person name="Andreopoulos B."/>
            <person name="Lipzen A."/>
            <person name="Chen C."/>
            <person name="Yanf M."/>
            <person name="Daum C."/>
            <person name="Ng V."/>
            <person name="Clum A."/>
            <person name="Ohm R."/>
            <person name="Martin F."/>
            <person name="Silar P."/>
            <person name="Natvig D."/>
            <person name="Lalanne C."/>
            <person name="Gautier V."/>
            <person name="Ament-Velasquez S.L."/>
            <person name="Kruys A."/>
            <person name="Hutchinson M.I."/>
            <person name="Powell A.J."/>
            <person name="Barry K."/>
            <person name="Miller A.N."/>
            <person name="Grigoriev I.V."/>
            <person name="Debuchy R."/>
            <person name="Gladieux P."/>
            <person name="Thoren M.H."/>
            <person name="Johannesson H."/>
        </authorList>
    </citation>
    <scope>NUCLEOTIDE SEQUENCE</scope>
    <source>
        <strain evidence="1">CBS 731.68</strain>
    </source>
</reference>
<evidence type="ECO:0000313" key="1">
    <source>
        <dbReference type="EMBL" id="KAK4124041.1"/>
    </source>
</evidence>
<comment type="caution">
    <text evidence="1">The sequence shown here is derived from an EMBL/GenBank/DDBJ whole genome shotgun (WGS) entry which is preliminary data.</text>
</comment>
<organism evidence="1 2">
    <name type="scientific">Parathielavia appendiculata</name>
    <dbReference type="NCBI Taxonomy" id="2587402"/>
    <lineage>
        <taxon>Eukaryota</taxon>
        <taxon>Fungi</taxon>
        <taxon>Dikarya</taxon>
        <taxon>Ascomycota</taxon>
        <taxon>Pezizomycotina</taxon>
        <taxon>Sordariomycetes</taxon>
        <taxon>Sordariomycetidae</taxon>
        <taxon>Sordariales</taxon>
        <taxon>Chaetomiaceae</taxon>
        <taxon>Parathielavia</taxon>
    </lineage>
</organism>
<dbReference type="AlphaFoldDB" id="A0AAN6Z3M1"/>
<accession>A0AAN6Z3M1</accession>
<proteinExistence type="predicted"/>
<reference evidence="1" key="1">
    <citation type="journal article" date="2023" name="Mol. Phylogenet. Evol.">
        <title>Genome-scale phylogeny and comparative genomics of the fungal order Sordariales.</title>
        <authorList>
            <person name="Hensen N."/>
            <person name="Bonometti L."/>
            <person name="Westerberg I."/>
            <person name="Brannstrom I.O."/>
            <person name="Guillou S."/>
            <person name="Cros-Aarteil S."/>
            <person name="Calhoun S."/>
            <person name="Haridas S."/>
            <person name="Kuo A."/>
            <person name="Mondo S."/>
            <person name="Pangilinan J."/>
            <person name="Riley R."/>
            <person name="LaButti K."/>
            <person name="Andreopoulos B."/>
            <person name="Lipzen A."/>
            <person name="Chen C."/>
            <person name="Yan M."/>
            <person name="Daum C."/>
            <person name="Ng V."/>
            <person name="Clum A."/>
            <person name="Steindorff A."/>
            <person name="Ohm R.A."/>
            <person name="Martin F."/>
            <person name="Silar P."/>
            <person name="Natvig D.O."/>
            <person name="Lalanne C."/>
            <person name="Gautier V."/>
            <person name="Ament-Velasquez S.L."/>
            <person name="Kruys A."/>
            <person name="Hutchinson M.I."/>
            <person name="Powell A.J."/>
            <person name="Barry K."/>
            <person name="Miller A.N."/>
            <person name="Grigoriev I.V."/>
            <person name="Debuchy R."/>
            <person name="Gladieux P."/>
            <person name="Hiltunen Thoren M."/>
            <person name="Johannesson H."/>
        </authorList>
    </citation>
    <scope>NUCLEOTIDE SEQUENCE</scope>
    <source>
        <strain evidence="1">CBS 731.68</strain>
    </source>
</reference>
<protein>
    <submittedName>
        <fullName evidence="1">Uncharacterized protein</fullName>
    </submittedName>
</protein>
<keyword evidence="2" id="KW-1185">Reference proteome</keyword>
<dbReference type="Proteomes" id="UP001302602">
    <property type="component" value="Unassembled WGS sequence"/>
</dbReference>
<dbReference type="RefSeq" id="XP_062647812.1">
    <property type="nucleotide sequence ID" value="XM_062787377.1"/>
</dbReference>
<dbReference type="GeneID" id="87824147"/>